<evidence type="ECO:0000256" key="1">
    <source>
        <dbReference type="SAM" id="MobiDB-lite"/>
    </source>
</evidence>
<dbReference type="PANTHER" id="PTHR13538">
    <property type="entry name" value="N-ACETYLTRANSFERASE 6"/>
    <property type="match status" value="1"/>
</dbReference>
<accession>A0A6P8I630</accession>
<dbReference type="OrthoDB" id="329272at2759"/>
<dbReference type="GO" id="GO:0008080">
    <property type="term" value="F:N-acetyltransferase activity"/>
    <property type="evidence" value="ECO:0007669"/>
    <property type="project" value="InterPro"/>
</dbReference>
<dbReference type="KEGG" id="aten:116296527"/>
<organism evidence="3 4">
    <name type="scientific">Actinia tenebrosa</name>
    <name type="common">Australian red waratah sea anemone</name>
    <dbReference type="NCBI Taxonomy" id="6105"/>
    <lineage>
        <taxon>Eukaryota</taxon>
        <taxon>Metazoa</taxon>
        <taxon>Cnidaria</taxon>
        <taxon>Anthozoa</taxon>
        <taxon>Hexacorallia</taxon>
        <taxon>Actiniaria</taxon>
        <taxon>Actiniidae</taxon>
        <taxon>Actinia</taxon>
    </lineage>
</organism>
<feature type="domain" description="N-acetyltransferase" evidence="2">
    <location>
        <begin position="7"/>
        <end position="152"/>
    </location>
</feature>
<dbReference type="CDD" id="cd04301">
    <property type="entry name" value="NAT_SF"/>
    <property type="match status" value="1"/>
</dbReference>
<keyword evidence="3" id="KW-1185">Reference proteome</keyword>
<dbReference type="Pfam" id="PF00583">
    <property type="entry name" value="Acetyltransf_1"/>
    <property type="match status" value="1"/>
</dbReference>
<dbReference type="GO" id="GO:1905502">
    <property type="term" value="F:acetyl-CoA binding"/>
    <property type="evidence" value="ECO:0007669"/>
    <property type="project" value="TreeGrafter"/>
</dbReference>
<gene>
    <name evidence="4" type="primary">LOC116296527</name>
</gene>
<dbReference type="GO" id="GO:0005737">
    <property type="term" value="C:cytoplasm"/>
    <property type="evidence" value="ECO:0007669"/>
    <property type="project" value="TreeGrafter"/>
</dbReference>
<evidence type="ECO:0000259" key="2">
    <source>
        <dbReference type="PROSITE" id="PS51186"/>
    </source>
</evidence>
<dbReference type="Gene3D" id="3.40.630.30">
    <property type="match status" value="1"/>
</dbReference>
<proteinExistence type="predicted"/>
<reference evidence="4" key="1">
    <citation type="submission" date="2025-08" db="UniProtKB">
        <authorList>
            <consortium name="RefSeq"/>
        </authorList>
    </citation>
    <scope>IDENTIFICATION</scope>
    <source>
        <tissue evidence="4">Tentacle</tissue>
    </source>
</reference>
<dbReference type="PANTHER" id="PTHR13538:SF4">
    <property type="entry name" value="N-ALPHA-ACETYLTRANSFERASE 80"/>
    <property type="match status" value="1"/>
</dbReference>
<dbReference type="PROSITE" id="PS51186">
    <property type="entry name" value="GNAT"/>
    <property type="match status" value="1"/>
</dbReference>
<dbReference type="InParanoid" id="A0A6P8I630"/>
<feature type="compositionally biased region" description="Pro residues" evidence="1">
    <location>
        <begin position="221"/>
        <end position="236"/>
    </location>
</feature>
<dbReference type="InterPro" id="IPR039840">
    <property type="entry name" value="NAA80"/>
</dbReference>
<dbReference type="SUPFAM" id="SSF55729">
    <property type="entry name" value="Acyl-CoA N-acyltransferases (Nat)"/>
    <property type="match status" value="1"/>
</dbReference>
<dbReference type="InterPro" id="IPR016181">
    <property type="entry name" value="Acyl_CoA_acyltransferase"/>
</dbReference>
<feature type="region of interest" description="Disordered" evidence="1">
    <location>
        <begin position="182"/>
        <end position="259"/>
    </location>
</feature>
<dbReference type="InterPro" id="IPR000182">
    <property type="entry name" value="GNAT_dom"/>
</dbReference>
<evidence type="ECO:0000313" key="3">
    <source>
        <dbReference type="Proteomes" id="UP000515163"/>
    </source>
</evidence>
<dbReference type="AlphaFoldDB" id="A0A6P8I630"/>
<evidence type="ECO:0000313" key="4">
    <source>
        <dbReference type="RefSeq" id="XP_031560452.1"/>
    </source>
</evidence>
<name>A0A6P8I630_ACTTE</name>
<dbReference type="GeneID" id="116296527"/>
<dbReference type="Proteomes" id="UP000515163">
    <property type="component" value="Unplaced"/>
</dbReference>
<protein>
    <submittedName>
        <fullName evidence="4">Uncharacterized protein LOC116296527</fullName>
    </submittedName>
</protein>
<feature type="compositionally biased region" description="Polar residues" evidence="1">
    <location>
        <begin position="202"/>
        <end position="213"/>
    </location>
</feature>
<sequence length="259" mass="29590">MNDSMNIEIVKLHDHPELIQDVVKILNLEWPRSESARIHSLKDSGDDLPCSLLLVHKYDNKNLAVIGHNKISKVHGNIKSVFIENVIVEKTKRGFGLGKKLMELTELYVSKLGYQDIYLSTHDKCKFYECLGYVYCSPVSPVRGNAKLLTPEQFSALQVHFGEQNEQDSKGDRELLPQQLQDEKHPLLQQPVRNKEVEIQRQNKNTSENSQKWMNEKPQSAEPPPPPPPPPHPPSLPVGKDSSSKYGSEKQFWMVKHLE</sequence>
<dbReference type="RefSeq" id="XP_031560452.1">
    <property type="nucleotide sequence ID" value="XM_031704592.1"/>
</dbReference>